<organism evidence="1 2">
    <name type="scientific">Cyclotella atomus</name>
    <dbReference type="NCBI Taxonomy" id="382360"/>
    <lineage>
        <taxon>Eukaryota</taxon>
        <taxon>Sar</taxon>
        <taxon>Stramenopiles</taxon>
        <taxon>Ochrophyta</taxon>
        <taxon>Bacillariophyta</taxon>
        <taxon>Coscinodiscophyceae</taxon>
        <taxon>Thalassiosirophycidae</taxon>
        <taxon>Stephanodiscales</taxon>
        <taxon>Stephanodiscaceae</taxon>
        <taxon>Cyclotella</taxon>
    </lineage>
</organism>
<evidence type="ECO:0000313" key="1">
    <source>
        <dbReference type="EMBL" id="KAL3801901.1"/>
    </source>
</evidence>
<protein>
    <submittedName>
        <fullName evidence="1">Uncharacterized protein</fullName>
    </submittedName>
</protein>
<dbReference type="EMBL" id="JALLPJ020000118">
    <property type="protein sequence ID" value="KAL3801901.1"/>
    <property type="molecule type" value="Genomic_DNA"/>
</dbReference>
<sequence>MDEEGIVILGYILHGWRGWCKSSALLREPFKQWNSTAKQETFLRECEKKARRALRAQRQNYIVNECLTETARHKVADAARVAQTPLNNTARVPISDRVDKLLEKYEGRGEDTIHANRPQNQGLNSLQSLEALYSLTNQHQSIEQVSLLDLIVLAGSVQQSLNANAYLVDEHLTEKHYISTGIDADPLFASLYSPPQKQQDVPASKDDSLFEGKENLSHLQLEDLAAIQDIDLSTGRNPKPMSLVDSIAHAAKSNLQKMKHEVHKSLIDERGSHIHLANYKEFIAKKKRQRIQCQRDLREHCCTCRGPHISKPPFSHGKDYRREPTHEHCQNEKCSFIKKKKRELDWLEETIGKYNTNEERFEREILKCEDETEKRKTCLKDALANSLRLMEMAN</sequence>
<evidence type="ECO:0000313" key="2">
    <source>
        <dbReference type="Proteomes" id="UP001530400"/>
    </source>
</evidence>
<gene>
    <name evidence="1" type="ORF">ACHAWO_010673</name>
</gene>
<accession>A0ABD3QPK2</accession>
<dbReference type="AlphaFoldDB" id="A0ABD3QPK2"/>
<keyword evidence="2" id="KW-1185">Reference proteome</keyword>
<dbReference type="Proteomes" id="UP001530400">
    <property type="component" value="Unassembled WGS sequence"/>
</dbReference>
<comment type="caution">
    <text evidence="1">The sequence shown here is derived from an EMBL/GenBank/DDBJ whole genome shotgun (WGS) entry which is preliminary data.</text>
</comment>
<proteinExistence type="predicted"/>
<name>A0ABD3QPK2_9STRA</name>
<reference evidence="1 2" key="1">
    <citation type="submission" date="2024-10" db="EMBL/GenBank/DDBJ databases">
        <title>Updated reference genomes for cyclostephanoid diatoms.</title>
        <authorList>
            <person name="Roberts W.R."/>
            <person name="Alverson A.J."/>
        </authorList>
    </citation>
    <scope>NUCLEOTIDE SEQUENCE [LARGE SCALE GENOMIC DNA]</scope>
    <source>
        <strain evidence="1 2">AJA010-31</strain>
    </source>
</reference>